<protein>
    <submittedName>
        <fullName evidence="7">Lipopolysaccharide assembly protein LapA domain-containing protein</fullName>
    </submittedName>
</protein>
<evidence type="ECO:0000256" key="2">
    <source>
        <dbReference type="ARBA" id="ARBA00022692"/>
    </source>
</evidence>
<dbReference type="Pfam" id="PF06305">
    <property type="entry name" value="LapA_dom"/>
    <property type="match status" value="1"/>
</dbReference>
<evidence type="ECO:0000313" key="7">
    <source>
        <dbReference type="EMBL" id="MFC4727500.1"/>
    </source>
</evidence>
<dbReference type="EMBL" id="JBHSGG010000014">
    <property type="protein sequence ID" value="MFC4727500.1"/>
    <property type="molecule type" value="Genomic_DNA"/>
</dbReference>
<name>A0ABV9NIF6_9GAMM</name>
<evidence type="ECO:0000256" key="1">
    <source>
        <dbReference type="ARBA" id="ARBA00022475"/>
    </source>
</evidence>
<keyword evidence="2 5" id="KW-0812">Transmembrane</keyword>
<evidence type="ECO:0000259" key="6">
    <source>
        <dbReference type="Pfam" id="PF06305"/>
    </source>
</evidence>
<proteinExistence type="predicted"/>
<gene>
    <name evidence="7" type="ORF">ACFO3Q_04865</name>
</gene>
<dbReference type="Proteomes" id="UP001595892">
    <property type="component" value="Unassembled WGS sequence"/>
</dbReference>
<sequence>MRIVQWMVAILCVGIGVVFGALNSHTVALDFGLRQIEAAPVGLSLLVALLLGAIVGGLVLELGVIWPLRRRLRQQASATVADGQSPDAADLSAP</sequence>
<keyword evidence="4 5" id="KW-0472">Membrane</keyword>
<reference evidence="8" key="1">
    <citation type="journal article" date="2019" name="Int. J. Syst. Evol. Microbiol.">
        <title>The Global Catalogue of Microorganisms (GCM) 10K type strain sequencing project: providing services to taxonomists for standard genome sequencing and annotation.</title>
        <authorList>
            <consortium name="The Broad Institute Genomics Platform"/>
            <consortium name="The Broad Institute Genome Sequencing Center for Infectious Disease"/>
            <person name="Wu L."/>
            <person name="Ma J."/>
        </authorList>
    </citation>
    <scope>NUCLEOTIDE SEQUENCE [LARGE SCALE GENOMIC DNA]</scope>
    <source>
        <strain evidence="8">CGMCC 1.13574</strain>
    </source>
</reference>
<keyword evidence="3 5" id="KW-1133">Transmembrane helix</keyword>
<evidence type="ECO:0000313" key="8">
    <source>
        <dbReference type="Proteomes" id="UP001595892"/>
    </source>
</evidence>
<dbReference type="InterPro" id="IPR010445">
    <property type="entry name" value="LapA_dom"/>
</dbReference>
<evidence type="ECO:0000256" key="4">
    <source>
        <dbReference type="ARBA" id="ARBA00023136"/>
    </source>
</evidence>
<feature type="transmembrane region" description="Helical" evidence="5">
    <location>
        <begin position="40"/>
        <end position="66"/>
    </location>
</feature>
<evidence type="ECO:0000256" key="5">
    <source>
        <dbReference type="SAM" id="Phobius"/>
    </source>
</evidence>
<evidence type="ECO:0000256" key="3">
    <source>
        <dbReference type="ARBA" id="ARBA00022989"/>
    </source>
</evidence>
<organism evidence="7 8">
    <name type="scientific">Coralloluteibacterium thermophilum</name>
    <dbReference type="NCBI Taxonomy" id="2707049"/>
    <lineage>
        <taxon>Bacteria</taxon>
        <taxon>Pseudomonadati</taxon>
        <taxon>Pseudomonadota</taxon>
        <taxon>Gammaproteobacteria</taxon>
        <taxon>Lysobacterales</taxon>
        <taxon>Lysobacteraceae</taxon>
        <taxon>Coralloluteibacterium</taxon>
    </lineage>
</organism>
<accession>A0ABV9NIF6</accession>
<keyword evidence="8" id="KW-1185">Reference proteome</keyword>
<keyword evidence="1" id="KW-1003">Cell membrane</keyword>
<feature type="domain" description="Lipopolysaccharide assembly protein A" evidence="6">
    <location>
        <begin position="23"/>
        <end position="75"/>
    </location>
</feature>
<comment type="caution">
    <text evidence="7">The sequence shown here is derived from an EMBL/GenBank/DDBJ whole genome shotgun (WGS) entry which is preliminary data.</text>
</comment>